<evidence type="ECO:0000259" key="7">
    <source>
        <dbReference type="PROSITE" id="PS51352"/>
    </source>
</evidence>
<accession>A0A7I4D2L6</accession>
<dbReference type="PROSITE" id="PS00194">
    <property type="entry name" value="THIOREDOXIN_1"/>
    <property type="match status" value="1"/>
</dbReference>
<dbReference type="InParanoid" id="A0A7I4D2L6"/>
<evidence type="ECO:0000256" key="6">
    <source>
        <dbReference type="ARBA" id="ARBA00038353"/>
    </source>
</evidence>
<keyword evidence="9" id="KW-1185">Reference proteome</keyword>
<dbReference type="SUPFAM" id="SSF52833">
    <property type="entry name" value="Thioredoxin-like"/>
    <property type="match status" value="1"/>
</dbReference>
<dbReference type="PROSITE" id="PS51352">
    <property type="entry name" value="THIOREDOXIN_2"/>
    <property type="match status" value="1"/>
</dbReference>
<evidence type="ECO:0000256" key="4">
    <source>
        <dbReference type="ARBA" id="ARBA00023284"/>
    </source>
</evidence>
<keyword evidence="1" id="KW-0813">Transport</keyword>
<gene>
    <name evidence="8" type="primary">LOC112292720</name>
</gene>
<sequence length="154" mass="17012">MCSCSSSPSSSLALESHRPLSLFLNLVFSLRGFVSRSNSVPKVHVINNSAAWDAKLAEATSTGKIVLVDFTATWCGPCRLMAPIFVELSKKYENIIFLKVDVDEVKDVTSQWEVRAMPTFIFIKDGKSIHKVVGANKDELEKKCQQFASLPSTV</sequence>
<keyword evidence="2" id="KW-0249">Electron transport</keyword>
<dbReference type="FunCoup" id="A0A7I4D2L6">
    <property type="interactions" value="2061"/>
</dbReference>
<dbReference type="EnsemblPlants" id="Pp3c2_11410V3.3">
    <property type="protein sequence ID" value="Pp3c2_11410V3.3"/>
    <property type="gene ID" value="Pp3c2_11410"/>
</dbReference>
<dbReference type="InterPro" id="IPR013766">
    <property type="entry name" value="Thioredoxin_domain"/>
</dbReference>
<dbReference type="AlphaFoldDB" id="A0A7I4D2L6"/>
<keyword evidence="3" id="KW-1015">Disulfide bond</keyword>
<keyword evidence="4" id="KW-0676">Redox-active center</keyword>
<dbReference type="InterPro" id="IPR036249">
    <property type="entry name" value="Thioredoxin-like_sf"/>
</dbReference>
<evidence type="ECO:0000256" key="1">
    <source>
        <dbReference type="ARBA" id="ARBA00022448"/>
    </source>
</evidence>
<comment type="similarity">
    <text evidence="6">Belongs to the thioredoxin family. Plant H-type subfamily.</text>
</comment>
<proteinExistence type="inferred from homology"/>
<reference evidence="8" key="3">
    <citation type="submission" date="2020-12" db="UniProtKB">
        <authorList>
            <consortium name="EnsemblPlants"/>
        </authorList>
    </citation>
    <scope>IDENTIFICATION</scope>
</reference>
<dbReference type="FunFam" id="3.40.30.10:FF:000104">
    <property type="entry name" value="Thioredoxin"/>
    <property type="match status" value="1"/>
</dbReference>
<evidence type="ECO:0000256" key="3">
    <source>
        <dbReference type="ARBA" id="ARBA00023157"/>
    </source>
</evidence>
<organism evidence="8 9">
    <name type="scientific">Physcomitrium patens</name>
    <name type="common">Spreading-leaved earth moss</name>
    <name type="synonym">Physcomitrella patens</name>
    <dbReference type="NCBI Taxonomy" id="3218"/>
    <lineage>
        <taxon>Eukaryota</taxon>
        <taxon>Viridiplantae</taxon>
        <taxon>Streptophyta</taxon>
        <taxon>Embryophyta</taxon>
        <taxon>Bryophyta</taxon>
        <taxon>Bryophytina</taxon>
        <taxon>Bryopsida</taxon>
        <taxon>Funariidae</taxon>
        <taxon>Funariales</taxon>
        <taxon>Funariaceae</taxon>
        <taxon>Physcomitrium</taxon>
    </lineage>
</organism>
<reference evidence="8 9" key="1">
    <citation type="journal article" date="2008" name="Science">
        <title>The Physcomitrella genome reveals evolutionary insights into the conquest of land by plants.</title>
        <authorList>
            <person name="Rensing S."/>
            <person name="Lang D."/>
            <person name="Zimmer A."/>
            <person name="Terry A."/>
            <person name="Salamov A."/>
            <person name="Shapiro H."/>
            <person name="Nishiyama T."/>
            <person name="Perroud P.-F."/>
            <person name="Lindquist E."/>
            <person name="Kamisugi Y."/>
            <person name="Tanahashi T."/>
            <person name="Sakakibara K."/>
            <person name="Fujita T."/>
            <person name="Oishi K."/>
            <person name="Shin-I T."/>
            <person name="Kuroki Y."/>
            <person name="Toyoda A."/>
            <person name="Suzuki Y."/>
            <person name="Hashimoto A."/>
            <person name="Yamaguchi K."/>
            <person name="Sugano A."/>
            <person name="Kohara Y."/>
            <person name="Fujiyama A."/>
            <person name="Anterola A."/>
            <person name="Aoki S."/>
            <person name="Ashton N."/>
            <person name="Barbazuk W.B."/>
            <person name="Barker E."/>
            <person name="Bennetzen J."/>
            <person name="Bezanilla M."/>
            <person name="Blankenship R."/>
            <person name="Cho S.H."/>
            <person name="Dutcher S."/>
            <person name="Estelle M."/>
            <person name="Fawcett J.A."/>
            <person name="Gundlach H."/>
            <person name="Hanada K."/>
            <person name="Heyl A."/>
            <person name="Hicks K.A."/>
            <person name="Hugh J."/>
            <person name="Lohr M."/>
            <person name="Mayer K."/>
            <person name="Melkozernov A."/>
            <person name="Murata T."/>
            <person name="Nelson D."/>
            <person name="Pils B."/>
            <person name="Prigge M."/>
            <person name="Reiss B."/>
            <person name="Renner T."/>
            <person name="Rombauts S."/>
            <person name="Rushton P."/>
            <person name="Sanderfoot A."/>
            <person name="Schween G."/>
            <person name="Shiu S.-H."/>
            <person name="Stueber K."/>
            <person name="Theodoulou F.L."/>
            <person name="Tu H."/>
            <person name="Van de Peer Y."/>
            <person name="Verrier P.J."/>
            <person name="Waters E."/>
            <person name="Wood A."/>
            <person name="Yang L."/>
            <person name="Cove D."/>
            <person name="Cuming A."/>
            <person name="Hasebe M."/>
            <person name="Lucas S."/>
            <person name="Mishler D.B."/>
            <person name="Reski R."/>
            <person name="Grigoriev I."/>
            <person name="Quatrano R.S."/>
            <person name="Boore J.L."/>
        </authorList>
    </citation>
    <scope>NUCLEOTIDE SEQUENCE [LARGE SCALE GENOMIC DNA]</scope>
    <source>
        <strain evidence="8 9">cv. Gransden 2004</strain>
    </source>
</reference>
<feature type="domain" description="Thioredoxin" evidence="7">
    <location>
        <begin position="34"/>
        <end position="149"/>
    </location>
</feature>
<dbReference type="PANTHER" id="PTHR46115">
    <property type="entry name" value="THIOREDOXIN-LIKE PROTEIN 1"/>
    <property type="match status" value="1"/>
</dbReference>
<evidence type="ECO:0000313" key="9">
    <source>
        <dbReference type="Proteomes" id="UP000006727"/>
    </source>
</evidence>
<dbReference type="CDD" id="cd02947">
    <property type="entry name" value="TRX_family"/>
    <property type="match status" value="1"/>
</dbReference>
<comment type="similarity">
    <text evidence="5">Belongs to the thioredoxin family. Plant F-type subfamily.</text>
</comment>
<dbReference type="Gene3D" id="3.40.30.10">
    <property type="entry name" value="Glutaredoxin"/>
    <property type="match status" value="1"/>
</dbReference>
<dbReference type="Gramene" id="Pp3c2_11410V3.3">
    <property type="protein sequence ID" value="Pp3c2_11410V3.3"/>
    <property type="gene ID" value="Pp3c2_11410"/>
</dbReference>
<dbReference type="EMBL" id="ABEU02000002">
    <property type="status" value="NOT_ANNOTATED_CDS"/>
    <property type="molecule type" value="Genomic_DNA"/>
</dbReference>
<protein>
    <recommendedName>
        <fullName evidence="7">Thioredoxin domain-containing protein</fullName>
    </recommendedName>
</protein>
<dbReference type="Proteomes" id="UP000006727">
    <property type="component" value="Chromosome 2"/>
</dbReference>
<name>A0A7I4D2L6_PHYPA</name>
<reference evidence="8 9" key="2">
    <citation type="journal article" date="2018" name="Plant J.">
        <title>The Physcomitrella patens chromosome-scale assembly reveals moss genome structure and evolution.</title>
        <authorList>
            <person name="Lang D."/>
            <person name="Ullrich K.K."/>
            <person name="Murat F."/>
            <person name="Fuchs J."/>
            <person name="Jenkins J."/>
            <person name="Haas F.B."/>
            <person name="Piednoel M."/>
            <person name="Gundlach H."/>
            <person name="Van Bel M."/>
            <person name="Meyberg R."/>
            <person name="Vives C."/>
            <person name="Morata J."/>
            <person name="Symeonidi A."/>
            <person name="Hiss M."/>
            <person name="Muchero W."/>
            <person name="Kamisugi Y."/>
            <person name="Saleh O."/>
            <person name="Blanc G."/>
            <person name="Decker E.L."/>
            <person name="van Gessel N."/>
            <person name="Grimwood J."/>
            <person name="Hayes R.D."/>
            <person name="Graham S.W."/>
            <person name="Gunter L.E."/>
            <person name="McDaniel S.F."/>
            <person name="Hoernstein S.N.W."/>
            <person name="Larsson A."/>
            <person name="Li F.W."/>
            <person name="Perroud P.F."/>
            <person name="Phillips J."/>
            <person name="Ranjan P."/>
            <person name="Rokshar D.S."/>
            <person name="Rothfels C.J."/>
            <person name="Schneider L."/>
            <person name="Shu S."/>
            <person name="Stevenson D.W."/>
            <person name="Thummler F."/>
            <person name="Tillich M."/>
            <person name="Villarreal Aguilar J.C."/>
            <person name="Widiez T."/>
            <person name="Wong G.K."/>
            <person name="Wymore A."/>
            <person name="Zhang Y."/>
            <person name="Zimmer A.D."/>
            <person name="Quatrano R.S."/>
            <person name="Mayer K.F.X."/>
            <person name="Goodstein D."/>
            <person name="Casacuberta J.M."/>
            <person name="Vandepoele K."/>
            <person name="Reski R."/>
            <person name="Cuming A.C."/>
            <person name="Tuskan G.A."/>
            <person name="Maumus F."/>
            <person name="Salse J."/>
            <person name="Schmutz J."/>
            <person name="Rensing S.A."/>
        </authorList>
    </citation>
    <scope>NUCLEOTIDE SEQUENCE [LARGE SCALE GENOMIC DNA]</scope>
    <source>
        <strain evidence="8 9">cv. Gransden 2004</strain>
    </source>
</reference>
<dbReference type="Pfam" id="PF00085">
    <property type="entry name" value="Thioredoxin"/>
    <property type="match status" value="1"/>
</dbReference>
<dbReference type="InterPro" id="IPR017937">
    <property type="entry name" value="Thioredoxin_CS"/>
</dbReference>
<evidence type="ECO:0000256" key="2">
    <source>
        <dbReference type="ARBA" id="ARBA00022982"/>
    </source>
</evidence>
<evidence type="ECO:0000256" key="5">
    <source>
        <dbReference type="ARBA" id="ARBA00038337"/>
    </source>
</evidence>
<dbReference type="GO" id="GO:0016671">
    <property type="term" value="F:oxidoreductase activity, acting on a sulfur group of donors, disulfide as acceptor"/>
    <property type="evidence" value="ECO:0007669"/>
    <property type="project" value="UniProtKB-ARBA"/>
</dbReference>
<evidence type="ECO:0000313" key="8">
    <source>
        <dbReference type="EnsemblPlants" id="Pp3c2_11410V3.3"/>
    </source>
</evidence>
<dbReference type="PRINTS" id="PR00421">
    <property type="entry name" value="THIOREDOXIN"/>
</dbReference>